<dbReference type="EMBL" id="GGFK01015709">
    <property type="protein sequence ID" value="MBW49030.1"/>
    <property type="molecule type" value="Transcribed_RNA"/>
</dbReference>
<evidence type="ECO:0000313" key="1">
    <source>
        <dbReference type="EMBL" id="MBW49030.1"/>
    </source>
</evidence>
<dbReference type="AlphaFoldDB" id="A0A2M4B7R2"/>
<reference evidence="1" key="1">
    <citation type="submission" date="2018-01" db="EMBL/GenBank/DDBJ databases">
        <title>An insight into the sialome of Amazonian anophelines.</title>
        <authorList>
            <person name="Ribeiro J.M."/>
            <person name="Scarpassa V."/>
            <person name="Calvo E."/>
        </authorList>
    </citation>
    <scope>NUCLEOTIDE SEQUENCE</scope>
    <source>
        <tissue evidence="1">Salivary glands</tissue>
    </source>
</reference>
<proteinExistence type="predicted"/>
<accession>A0A2M4B7R2</accession>
<organism evidence="1">
    <name type="scientific">Anopheles triannulatus</name>
    <dbReference type="NCBI Taxonomy" id="58253"/>
    <lineage>
        <taxon>Eukaryota</taxon>
        <taxon>Metazoa</taxon>
        <taxon>Ecdysozoa</taxon>
        <taxon>Arthropoda</taxon>
        <taxon>Hexapoda</taxon>
        <taxon>Insecta</taxon>
        <taxon>Pterygota</taxon>
        <taxon>Neoptera</taxon>
        <taxon>Endopterygota</taxon>
        <taxon>Diptera</taxon>
        <taxon>Nematocera</taxon>
        <taxon>Culicoidea</taxon>
        <taxon>Culicidae</taxon>
        <taxon>Anophelinae</taxon>
        <taxon>Anopheles</taxon>
    </lineage>
</organism>
<protein>
    <submittedName>
        <fullName evidence="1">Putative secreted protein</fullName>
    </submittedName>
</protein>
<sequence>MPLVVDVVTVGWLLPGGLSRCQRNPDHPFCLESESDNRCHRGQGPAIVGIKYRQIGPSESGPKLLTIAASSSGI</sequence>
<name>A0A2M4B7R2_9DIPT</name>